<keyword evidence="1" id="KW-0378">Hydrolase</keyword>
<evidence type="ECO:0000313" key="1">
    <source>
        <dbReference type="EMBL" id="GGG82438.1"/>
    </source>
</evidence>
<dbReference type="EMBL" id="BMHY01000010">
    <property type="protein sequence ID" value="GGG82438.1"/>
    <property type="molecule type" value="Genomic_DNA"/>
</dbReference>
<comment type="caution">
    <text evidence="1">The sequence shown here is derived from an EMBL/GenBank/DDBJ whole genome shotgun (WGS) entry which is preliminary data.</text>
</comment>
<gene>
    <name evidence="1" type="ORF">GCM10010918_44770</name>
</gene>
<keyword evidence="2" id="KW-1185">Reference proteome</keyword>
<keyword evidence="1" id="KW-0645">Protease</keyword>
<organism evidence="1 2">
    <name type="scientific">Paenibacillus radicis</name>
    <name type="common">ex Gao et al. 2016</name>
    <dbReference type="NCBI Taxonomy" id="1737354"/>
    <lineage>
        <taxon>Bacteria</taxon>
        <taxon>Bacillati</taxon>
        <taxon>Bacillota</taxon>
        <taxon>Bacilli</taxon>
        <taxon>Bacillales</taxon>
        <taxon>Paenibacillaceae</taxon>
        <taxon>Paenibacillus</taxon>
    </lineage>
</organism>
<name>A0A917HKG3_9BACL</name>
<dbReference type="GO" id="GO:0006508">
    <property type="term" value="P:proteolysis"/>
    <property type="evidence" value="ECO:0007669"/>
    <property type="project" value="UniProtKB-KW"/>
</dbReference>
<dbReference type="SUPFAM" id="SSF53163">
    <property type="entry name" value="HybD-like"/>
    <property type="match status" value="1"/>
</dbReference>
<dbReference type="GO" id="GO:0008233">
    <property type="term" value="F:peptidase activity"/>
    <property type="evidence" value="ECO:0007669"/>
    <property type="project" value="UniProtKB-KW"/>
</dbReference>
<sequence>MKACIGSIEKKGENGQLYADFGLNAFLSRIAEKHPSRDEILFLCIGTDRSTGDSFGPLLGTMLRAQGWPYVVGTLDEPCDAYRVEQAVRAAIAEHAVVIAVDACLGKAQSVGGYLVAEGPLKPGQATGANLPEAGHYSIAGIVNGMSHKPYMTLQTTPLHRVLQMASGLADAIEAAWKDSAKKPTNARYGT</sequence>
<dbReference type="AlphaFoldDB" id="A0A917HKG3"/>
<accession>A0A917HKG3</accession>
<protein>
    <submittedName>
        <fullName evidence="1">Spore protease YyaC</fullName>
    </submittedName>
</protein>
<dbReference type="Pfam" id="PF06866">
    <property type="entry name" value="DUF1256"/>
    <property type="match status" value="1"/>
</dbReference>
<dbReference type="InterPro" id="IPR023430">
    <property type="entry name" value="Pept_HybD-like_dom_sf"/>
</dbReference>
<evidence type="ECO:0000313" key="2">
    <source>
        <dbReference type="Proteomes" id="UP000600247"/>
    </source>
</evidence>
<dbReference type="Proteomes" id="UP000600247">
    <property type="component" value="Unassembled WGS sequence"/>
</dbReference>
<dbReference type="InterPro" id="IPR009665">
    <property type="entry name" value="YyaC"/>
</dbReference>
<proteinExistence type="predicted"/>
<dbReference type="NCBIfam" id="TIGR02841">
    <property type="entry name" value="spore_YyaC"/>
    <property type="match status" value="1"/>
</dbReference>
<reference evidence="1 2" key="1">
    <citation type="journal article" date="2014" name="Int. J. Syst. Evol. Microbiol.">
        <title>Complete genome sequence of Corynebacterium casei LMG S-19264T (=DSM 44701T), isolated from a smear-ripened cheese.</title>
        <authorList>
            <consortium name="US DOE Joint Genome Institute (JGI-PGF)"/>
            <person name="Walter F."/>
            <person name="Albersmeier A."/>
            <person name="Kalinowski J."/>
            <person name="Ruckert C."/>
        </authorList>
    </citation>
    <scope>NUCLEOTIDE SEQUENCE [LARGE SCALE GENOMIC DNA]</scope>
    <source>
        <strain evidence="1 2">CGMCC 1.15286</strain>
    </source>
</reference>